<gene>
    <name evidence="2" type="ORF">MPSYJ_44470</name>
</gene>
<name>A0A7I7MG05_9MYCO</name>
<evidence type="ECO:0000313" key="3">
    <source>
        <dbReference type="Proteomes" id="UP000466514"/>
    </source>
</evidence>
<dbReference type="Pfam" id="PF16841">
    <property type="entry name" value="CBM60"/>
    <property type="match status" value="1"/>
</dbReference>
<dbReference type="Proteomes" id="UP000466514">
    <property type="component" value="Chromosome"/>
</dbReference>
<sequence>MAELAWAGRQIRGTVEGRNHISGQLDIADGDSDQLAVTATTPARGQITVNSDDTFVYDPEDGFTGPDPFTVTVSDAGDAHVHGLFGFLRPRSGHASTEIVDVGVPAAGQPTFAGEPVKAKAAVTTGGITALTAAAVTVTDNVIVQAESMAISPLSAGKTYDDPAAAGGKAKLLSSNGSISTSLSVPAFSSLVIRAKGDQYRGAPTMTVSIDGVTVLTTSVSSTSWTDYTVAVAKPAGTYKVSIAFTNNSWGWRGNRNLRLDQVTVMASGSTVQPPPPTTTPPSSGTPSFFQQADWLWTKIPSNPVLATNSATWVSYLSAADANQGANLYEYGVTLIPASAITSGTPRYDVKFTKPWGSDPFGSYTVPIPLGTKLPAGTDSHLAVLDPISGKAFGLWQAKFDSATNTWSASWGGITELNGNGIDQKGTGSTATELARYAGVVTAAEFSAAIAANTGLNHALFFATDIAGPGYVYPAGNSDGQNWAGVAVPMPEGYRVQLDPSINVDAIPGITPGEKVIAKTLQTYGAYAGDIGGARMSFSFEAVPGATSSNPGSVWVNAGLTWDYYDMNHIPWSKLAVLKNWNGTA</sequence>
<protein>
    <recommendedName>
        <fullName evidence="1">Carbohydrate binding module xylan-binding domain-containing protein</fullName>
    </recommendedName>
</protein>
<dbReference type="Gene3D" id="2.60.40.3440">
    <property type="match status" value="1"/>
</dbReference>
<reference evidence="2 3" key="1">
    <citation type="journal article" date="2019" name="Emerg. Microbes Infect.">
        <title>Comprehensive subspecies identification of 175 nontuberculous mycobacteria species based on 7547 genomic profiles.</title>
        <authorList>
            <person name="Matsumoto Y."/>
            <person name="Kinjo T."/>
            <person name="Motooka D."/>
            <person name="Nabeya D."/>
            <person name="Jung N."/>
            <person name="Uechi K."/>
            <person name="Horii T."/>
            <person name="Iida T."/>
            <person name="Fujita J."/>
            <person name="Nakamura S."/>
        </authorList>
    </citation>
    <scope>NUCLEOTIDE SEQUENCE [LARGE SCALE GENOMIC DNA]</scope>
    <source>
        <strain evidence="2 3">JCM 13323</strain>
    </source>
</reference>
<dbReference type="Pfam" id="PF17963">
    <property type="entry name" value="Big_9"/>
    <property type="match status" value="1"/>
</dbReference>
<dbReference type="KEGG" id="mpsc:MPSYJ_44470"/>
<dbReference type="Gene3D" id="2.60.60.40">
    <property type="match status" value="1"/>
</dbReference>
<organism evidence="2 3">
    <name type="scientific">Mycolicibacterium psychrotolerans</name>
    <dbReference type="NCBI Taxonomy" id="216929"/>
    <lineage>
        <taxon>Bacteria</taxon>
        <taxon>Bacillati</taxon>
        <taxon>Actinomycetota</taxon>
        <taxon>Actinomycetes</taxon>
        <taxon>Mycobacteriales</taxon>
        <taxon>Mycobacteriaceae</taxon>
        <taxon>Mycolicibacterium</taxon>
    </lineage>
</organism>
<proteinExistence type="predicted"/>
<dbReference type="RefSeq" id="WP_163724755.1">
    <property type="nucleotide sequence ID" value="NZ_AP022574.1"/>
</dbReference>
<evidence type="ECO:0000313" key="2">
    <source>
        <dbReference type="EMBL" id="BBX70986.1"/>
    </source>
</evidence>
<evidence type="ECO:0000259" key="1">
    <source>
        <dbReference type="Pfam" id="PF16841"/>
    </source>
</evidence>
<keyword evidence="3" id="KW-1185">Reference proteome</keyword>
<feature type="domain" description="Carbohydrate binding module xylan-binding" evidence="1">
    <location>
        <begin position="191"/>
        <end position="268"/>
    </location>
</feature>
<accession>A0A7I7MG05</accession>
<dbReference type="InterPro" id="IPR031768">
    <property type="entry name" value="CBM60_xylan-bd"/>
</dbReference>
<dbReference type="EMBL" id="AP022574">
    <property type="protein sequence ID" value="BBX70986.1"/>
    <property type="molecule type" value="Genomic_DNA"/>
</dbReference>
<dbReference type="AlphaFoldDB" id="A0A7I7MG05"/>